<proteinExistence type="predicted"/>
<feature type="transmembrane region" description="Helical" evidence="1">
    <location>
        <begin position="161"/>
        <end position="179"/>
    </location>
</feature>
<gene>
    <name evidence="2" type="ordered locus">SpiGrapes_0775</name>
</gene>
<accession>G8QQ33</accession>
<dbReference type="STRING" id="158190.SpiGrapes_0775"/>
<evidence type="ECO:0000256" key="1">
    <source>
        <dbReference type="SAM" id="Phobius"/>
    </source>
</evidence>
<dbReference type="HOGENOM" id="CLU_1249954_0_0_12"/>
<keyword evidence="1" id="KW-0812">Transmembrane</keyword>
<feature type="transmembrane region" description="Helical" evidence="1">
    <location>
        <begin position="111"/>
        <end position="131"/>
    </location>
</feature>
<feature type="transmembrane region" description="Helical" evidence="1">
    <location>
        <begin position="137"/>
        <end position="156"/>
    </location>
</feature>
<dbReference type="RefSeq" id="WP_014269459.1">
    <property type="nucleotide sequence ID" value="NC_016633.1"/>
</dbReference>
<dbReference type="KEGG" id="sgp:SpiGrapes_0775"/>
<feature type="transmembrane region" description="Helical" evidence="1">
    <location>
        <begin position="40"/>
        <end position="67"/>
    </location>
</feature>
<keyword evidence="1" id="KW-1133">Transmembrane helix</keyword>
<sequence length="220" mass="24583">MHTDLPTLGAPVMIGGLAIGLFLCFYGSKARKFLMPLRSVFSGALISLTLALLAINGKAVLSALAMADPFSAMYDLLWDAKDYTHPLIYLISFSTGGLLMFFLSRKQQDSIGFLLKILTGLSMGLAIFLLLRSLVNLPVSLLFSSIILFFILYLCLRGFDYYVALENALAGALLVSYMVTRFWYLDIWLFFVWATLLTVLGMFSQVRSLKKEKEKPTNNE</sequence>
<organism evidence="2 3">
    <name type="scientific">Sphaerochaeta pleomorpha (strain ATCC BAA-1885 / DSM 22778 / Grapes)</name>
    <dbReference type="NCBI Taxonomy" id="158190"/>
    <lineage>
        <taxon>Bacteria</taxon>
        <taxon>Pseudomonadati</taxon>
        <taxon>Spirochaetota</taxon>
        <taxon>Spirochaetia</taxon>
        <taxon>Spirochaetales</taxon>
        <taxon>Sphaerochaetaceae</taxon>
        <taxon>Sphaerochaeta</taxon>
    </lineage>
</organism>
<dbReference type="EMBL" id="CP003155">
    <property type="protein sequence ID" value="AEV28610.1"/>
    <property type="molecule type" value="Genomic_DNA"/>
</dbReference>
<evidence type="ECO:0000313" key="3">
    <source>
        <dbReference type="Proteomes" id="UP000005632"/>
    </source>
</evidence>
<dbReference type="OrthoDB" id="10010247at2"/>
<keyword evidence="3" id="KW-1185">Reference proteome</keyword>
<keyword evidence="1" id="KW-0472">Membrane</keyword>
<feature type="transmembrane region" description="Helical" evidence="1">
    <location>
        <begin position="6"/>
        <end position="28"/>
    </location>
</feature>
<name>G8QQ33_SPHPG</name>
<dbReference type="Proteomes" id="UP000005632">
    <property type="component" value="Chromosome"/>
</dbReference>
<dbReference type="AlphaFoldDB" id="G8QQ33"/>
<feature type="transmembrane region" description="Helical" evidence="1">
    <location>
        <begin position="87"/>
        <end position="104"/>
    </location>
</feature>
<reference evidence="2 3" key="1">
    <citation type="submission" date="2011-11" db="EMBL/GenBank/DDBJ databases">
        <title>Complete sequence of Spirochaeta sp. grapes.</title>
        <authorList>
            <consortium name="US DOE Joint Genome Institute"/>
            <person name="Lucas S."/>
            <person name="Han J."/>
            <person name="Lapidus A."/>
            <person name="Cheng J.-F."/>
            <person name="Goodwin L."/>
            <person name="Pitluck S."/>
            <person name="Peters L."/>
            <person name="Ovchinnikova G."/>
            <person name="Munk A.C."/>
            <person name="Detter J.C."/>
            <person name="Han C."/>
            <person name="Tapia R."/>
            <person name="Land M."/>
            <person name="Hauser L."/>
            <person name="Kyrpides N."/>
            <person name="Ivanova N."/>
            <person name="Pagani I."/>
            <person name="Ritalahtilisa K."/>
            <person name="Loeffler F."/>
            <person name="Woyke T."/>
        </authorList>
    </citation>
    <scope>NUCLEOTIDE SEQUENCE [LARGE SCALE GENOMIC DNA]</scope>
    <source>
        <strain evidence="3">ATCC BAA-1885 / DSM 22778 / Grapes</strain>
    </source>
</reference>
<evidence type="ECO:0000313" key="2">
    <source>
        <dbReference type="EMBL" id="AEV28610.1"/>
    </source>
</evidence>
<protein>
    <submittedName>
        <fullName evidence="2">Uncharacterized protein</fullName>
    </submittedName>
</protein>
<feature type="transmembrane region" description="Helical" evidence="1">
    <location>
        <begin position="185"/>
        <end position="203"/>
    </location>
</feature>